<dbReference type="Ensembl" id="ENSPSIT00000010359.1">
    <property type="protein sequence ID" value="ENSPSIP00000010307.1"/>
    <property type="gene ID" value="ENSPSIG00000009353.1"/>
</dbReference>
<dbReference type="PANTHER" id="PTHR36857">
    <property type="entry name" value="SPERMATOGENESIS-ASSOCIATED PROTEIN 25"/>
    <property type="match status" value="1"/>
</dbReference>
<dbReference type="STRING" id="13735.ENSPSIP00000010307"/>
<accession>K7FQJ7</accession>
<evidence type="ECO:0008006" key="3">
    <source>
        <dbReference type="Google" id="ProtNLM"/>
    </source>
</evidence>
<evidence type="ECO:0000313" key="2">
    <source>
        <dbReference type="Proteomes" id="UP000007267"/>
    </source>
</evidence>
<reference evidence="2" key="1">
    <citation type="submission" date="2011-10" db="EMBL/GenBank/DDBJ databases">
        <authorList>
            <consortium name="Soft-shell Turtle Genome Consortium"/>
        </authorList>
    </citation>
    <scope>NUCLEOTIDE SEQUENCE [LARGE SCALE GENOMIC DNA]</scope>
    <source>
        <strain evidence="2">Daiwa-1</strain>
    </source>
</reference>
<dbReference type="PANTHER" id="PTHR36857:SF1">
    <property type="entry name" value="SPERMATOGENESIS-ASSOCIATED PROTEIN 25"/>
    <property type="match status" value="1"/>
</dbReference>
<dbReference type="InterPro" id="IPR029192">
    <property type="entry name" value="SPATA25"/>
</dbReference>
<dbReference type="Pfam" id="PF15218">
    <property type="entry name" value="SPATA25"/>
    <property type="match status" value="1"/>
</dbReference>
<name>K7FQJ7_PELSI</name>
<dbReference type="AlphaFoldDB" id="K7FQJ7"/>
<reference evidence="2" key="2">
    <citation type="journal article" date="2013" name="Nat. Genet.">
        <title>The draft genomes of soft-shell turtle and green sea turtle yield insights into the development and evolution of the turtle-specific body plan.</title>
        <authorList>
            <person name="Wang Z."/>
            <person name="Pascual-Anaya J."/>
            <person name="Zadissa A."/>
            <person name="Li W."/>
            <person name="Niimura Y."/>
            <person name="Huang Z."/>
            <person name="Li C."/>
            <person name="White S."/>
            <person name="Xiong Z."/>
            <person name="Fang D."/>
            <person name="Wang B."/>
            <person name="Ming Y."/>
            <person name="Chen Y."/>
            <person name="Zheng Y."/>
            <person name="Kuraku S."/>
            <person name="Pignatelli M."/>
            <person name="Herrero J."/>
            <person name="Beal K."/>
            <person name="Nozawa M."/>
            <person name="Li Q."/>
            <person name="Wang J."/>
            <person name="Zhang H."/>
            <person name="Yu L."/>
            <person name="Shigenobu S."/>
            <person name="Wang J."/>
            <person name="Liu J."/>
            <person name="Flicek P."/>
            <person name="Searle S."/>
            <person name="Wang J."/>
            <person name="Kuratani S."/>
            <person name="Yin Y."/>
            <person name="Aken B."/>
            <person name="Zhang G."/>
            <person name="Irie N."/>
        </authorList>
    </citation>
    <scope>NUCLEOTIDE SEQUENCE [LARGE SCALE GENOMIC DNA]</scope>
    <source>
        <strain evidence="2">Daiwa-1</strain>
    </source>
</reference>
<reference evidence="1" key="3">
    <citation type="submission" date="2025-08" db="UniProtKB">
        <authorList>
            <consortium name="Ensembl"/>
        </authorList>
    </citation>
    <scope>IDENTIFICATION</scope>
</reference>
<reference evidence="1" key="4">
    <citation type="submission" date="2025-09" db="UniProtKB">
        <authorList>
            <consortium name="Ensembl"/>
        </authorList>
    </citation>
    <scope>IDENTIFICATION</scope>
</reference>
<dbReference type="GO" id="GO:0007283">
    <property type="term" value="P:spermatogenesis"/>
    <property type="evidence" value="ECO:0007669"/>
    <property type="project" value="TreeGrafter"/>
</dbReference>
<dbReference type="HOGENOM" id="CLU_2043506_0_0_1"/>
<organism evidence="1 2">
    <name type="scientific">Pelodiscus sinensis</name>
    <name type="common">Chinese softshell turtle</name>
    <name type="synonym">Trionyx sinensis</name>
    <dbReference type="NCBI Taxonomy" id="13735"/>
    <lineage>
        <taxon>Eukaryota</taxon>
        <taxon>Metazoa</taxon>
        <taxon>Chordata</taxon>
        <taxon>Craniata</taxon>
        <taxon>Vertebrata</taxon>
        <taxon>Euteleostomi</taxon>
        <taxon>Archelosauria</taxon>
        <taxon>Testudinata</taxon>
        <taxon>Testudines</taxon>
        <taxon>Cryptodira</taxon>
        <taxon>Trionychia</taxon>
        <taxon>Trionychidae</taxon>
        <taxon>Pelodiscus</taxon>
    </lineage>
</organism>
<dbReference type="eggNOG" id="ENOG502SUEH">
    <property type="taxonomic scope" value="Eukaryota"/>
</dbReference>
<protein>
    <recommendedName>
        <fullName evidence="3">Spermatogenesis associated 25</fullName>
    </recommendedName>
</protein>
<dbReference type="Proteomes" id="UP000007267">
    <property type="component" value="Unassembled WGS sequence"/>
</dbReference>
<proteinExistence type="predicted"/>
<dbReference type="EMBL" id="AGCU01113792">
    <property type="status" value="NOT_ANNOTATED_CDS"/>
    <property type="molecule type" value="Genomic_DNA"/>
</dbReference>
<keyword evidence="2" id="KW-1185">Reference proteome</keyword>
<sequence length="121" mass="13252">WESHSGHYCGRYSRKFPQHQHCEISGWDYPAERGRDEPCLGSPGGDFPRATCGFPPAGTFLMPVSLSKNRGGQSVQSPPPDICILTLAMMIAGIPTVPVPGIREEDLIRAAQNFMTENPEP</sequence>
<evidence type="ECO:0000313" key="1">
    <source>
        <dbReference type="Ensembl" id="ENSPSIP00000010307.1"/>
    </source>
</evidence>
<dbReference type="GeneTree" id="ENSGT00940000171665"/>